<accession>A0A9Q3BTT4</accession>
<proteinExistence type="predicted"/>
<gene>
    <name evidence="2" type="ORF">O181_010735</name>
</gene>
<protein>
    <recommendedName>
        <fullName evidence="4">Secreted protein</fullName>
    </recommendedName>
</protein>
<keyword evidence="3" id="KW-1185">Reference proteome</keyword>
<evidence type="ECO:0000313" key="3">
    <source>
        <dbReference type="Proteomes" id="UP000765509"/>
    </source>
</evidence>
<keyword evidence="1" id="KW-0732">Signal</keyword>
<dbReference type="EMBL" id="AVOT02002634">
    <property type="protein sequence ID" value="MBW0471020.1"/>
    <property type="molecule type" value="Genomic_DNA"/>
</dbReference>
<evidence type="ECO:0000256" key="1">
    <source>
        <dbReference type="SAM" id="SignalP"/>
    </source>
</evidence>
<evidence type="ECO:0008006" key="4">
    <source>
        <dbReference type="Google" id="ProtNLM"/>
    </source>
</evidence>
<dbReference type="Proteomes" id="UP000765509">
    <property type="component" value="Unassembled WGS sequence"/>
</dbReference>
<organism evidence="2 3">
    <name type="scientific">Austropuccinia psidii MF-1</name>
    <dbReference type="NCBI Taxonomy" id="1389203"/>
    <lineage>
        <taxon>Eukaryota</taxon>
        <taxon>Fungi</taxon>
        <taxon>Dikarya</taxon>
        <taxon>Basidiomycota</taxon>
        <taxon>Pucciniomycotina</taxon>
        <taxon>Pucciniomycetes</taxon>
        <taxon>Pucciniales</taxon>
        <taxon>Sphaerophragmiaceae</taxon>
        <taxon>Austropuccinia</taxon>
    </lineage>
</organism>
<sequence length="123" mass="13259">MLRKSIARGSRLCTVLCWIVFSTSLTSERAKTNSIGLALSISTSSLASVALGNIYPSRAESDGCMHIFRSPCIFTIINSTAKSSTSNSLNSGWQPPLSRTLPSSLVINGPFIFRFAISRISLD</sequence>
<evidence type="ECO:0000313" key="2">
    <source>
        <dbReference type="EMBL" id="MBW0471020.1"/>
    </source>
</evidence>
<name>A0A9Q3BTT4_9BASI</name>
<comment type="caution">
    <text evidence="2">The sequence shown here is derived from an EMBL/GenBank/DDBJ whole genome shotgun (WGS) entry which is preliminary data.</text>
</comment>
<feature type="chain" id="PRO_5040379779" description="Secreted protein" evidence="1">
    <location>
        <begin position="31"/>
        <end position="123"/>
    </location>
</feature>
<reference evidence="2" key="1">
    <citation type="submission" date="2021-03" db="EMBL/GenBank/DDBJ databases">
        <title>Draft genome sequence of rust myrtle Austropuccinia psidii MF-1, a brazilian biotype.</title>
        <authorList>
            <person name="Quecine M.C."/>
            <person name="Pachon D.M.R."/>
            <person name="Bonatelli M.L."/>
            <person name="Correr F.H."/>
            <person name="Franceschini L.M."/>
            <person name="Leite T.F."/>
            <person name="Margarido G.R.A."/>
            <person name="Almeida C.A."/>
            <person name="Ferrarezi J.A."/>
            <person name="Labate C.A."/>
        </authorList>
    </citation>
    <scope>NUCLEOTIDE SEQUENCE</scope>
    <source>
        <strain evidence="2">MF-1</strain>
    </source>
</reference>
<dbReference type="AlphaFoldDB" id="A0A9Q3BTT4"/>
<feature type="signal peptide" evidence="1">
    <location>
        <begin position="1"/>
        <end position="30"/>
    </location>
</feature>